<evidence type="ECO:0000313" key="1">
    <source>
        <dbReference type="EMBL" id="PEG31585.1"/>
    </source>
</evidence>
<comment type="caution">
    <text evidence="1">The sequence shown here is derived from an EMBL/GenBank/DDBJ whole genome shotgun (WGS) entry which is preliminary data.</text>
</comment>
<dbReference type="OrthoDB" id="1905385at2"/>
<reference evidence="1 2" key="1">
    <citation type="submission" date="2017-10" db="EMBL/GenBank/DDBJ databases">
        <title>Effective Description of Clostridium neonatale sp. nov. linked to necrotizing enterocolitis in neonates and a clarification of species assignable to the genus Clostridium (Prazmowski 1880) emend. Lawson and Rainey 2016.</title>
        <authorList>
            <person name="Bernard K."/>
            <person name="Burdz T."/>
            <person name="Wiebe D."/>
            <person name="Balcewich B."/>
            <person name="Alfa M."/>
            <person name="Bernier A.-M."/>
        </authorList>
    </citation>
    <scope>NUCLEOTIDE SEQUENCE [LARGE SCALE GENOMIC DNA]</scope>
    <source>
        <strain evidence="1 2">LCDC99A005</strain>
    </source>
</reference>
<name>A0A2A7MIQ7_9CLOT</name>
<protein>
    <submittedName>
        <fullName evidence="1">Uncharacterized protein</fullName>
    </submittedName>
</protein>
<proteinExistence type="predicted"/>
<dbReference type="AlphaFoldDB" id="A0A2A7MIQ7"/>
<dbReference type="RefSeq" id="WP_058295740.1">
    <property type="nucleotide sequence ID" value="NZ_CAMRXG010000060.1"/>
</dbReference>
<accession>A0A2A7MIQ7</accession>
<dbReference type="EMBL" id="PDCJ01000001">
    <property type="protein sequence ID" value="PEG31585.1"/>
    <property type="molecule type" value="Genomic_DNA"/>
</dbReference>
<evidence type="ECO:0000313" key="2">
    <source>
        <dbReference type="Proteomes" id="UP000220840"/>
    </source>
</evidence>
<sequence length="214" mass="23610">MARKNYINLSKSDFDIDDNEYLFTFTDEAISDGKCLAQFTFDPDEDLSSNDATSPILKLSATNNTNNCSLANSNTATTINNNNDNIAAITNNNDAGNIKNSNIIKNTANQIINSTSDSTEISSQNISQNKYMQINTYAEKLFDNRTISIPNGAAPPINGETPTIRRSYIFRASTIRKLNELKSIHPDINACVSTIVDVALEHYYTYITKQGGSQ</sequence>
<keyword evidence="2" id="KW-1185">Reference proteome</keyword>
<gene>
    <name evidence="1" type="ORF">CQ394_07745</name>
</gene>
<dbReference type="Proteomes" id="UP000220840">
    <property type="component" value="Unassembled WGS sequence"/>
</dbReference>
<organism evidence="1 2">
    <name type="scientific">Clostridium neonatale</name>
    <dbReference type="NCBI Taxonomy" id="137838"/>
    <lineage>
        <taxon>Bacteria</taxon>
        <taxon>Bacillati</taxon>
        <taxon>Bacillota</taxon>
        <taxon>Clostridia</taxon>
        <taxon>Eubacteriales</taxon>
        <taxon>Clostridiaceae</taxon>
        <taxon>Clostridium</taxon>
    </lineage>
</organism>
<dbReference type="STRING" id="137838.GCA_001458595_03020"/>